<accession>A0A0G1WNT2</accession>
<dbReference type="SMART" id="SM01152">
    <property type="entry name" value="DUF167"/>
    <property type="match status" value="1"/>
</dbReference>
<evidence type="ECO:0000256" key="1">
    <source>
        <dbReference type="ARBA" id="ARBA00010364"/>
    </source>
</evidence>
<dbReference type="Proteomes" id="UP000034201">
    <property type="component" value="Unassembled WGS sequence"/>
</dbReference>
<dbReference type="EMBL" id="LCQQ01000031">
    <property type="protein sequence ID" value="KKW20498.1"/>
    <property type="molecule type" value="Genomic_DNA"/>
</dbReference>
<dbReference type="InterPro" id="IPR003746">
    <property type="entry name" value="DUF167"/>
</dbReference>
<dbReference type="InterPro" id="IPR036591">
    <property type="entry name" value="YggU-like_sf"/>
</dbReference>
<dbReference type="NCBIfam" id="TIGR00251">
    <property type="entry name" value="DUF167 family protein"/>
    <property type="match status" value="1"/>
</dbReference>
<comment type="similarity">
    <text evidence="1">Belongs to the UPF0235 family.</text>
</comment>
<gene>
    <name evidence="2" type="ORF">UY61_C0031G0006</name>
</gene>
<dbReference type="SUPFAM" id="SSF69786">
    <property type="entry name" value="YggU-like"/>
    <property type="match status" value="1"/>
</dbReference>
<reference evidence="2 3" key="1">
    <citation type="journal article" date="2015" name="Nature">
        <title>rRNA introns, odd ribosomes, and small enigmatic genomes across a large radiation of phyla.</title>
        <authorList>
            <person name="Brown C.T."/>
            <person name="Hug L.A."/>
            <person name="Thomas B.C."/>
            <person name="Sharon I."/>
            <person name="Castelle C.J."/>
            <person name="Singh A."/>
            <person name="Wilkins M.J."/>
            <person name="Williams K.H."/>
            <person name="Banfield J.F."/>
        </authorList>
    </citation>
    <scope>NUCLEOTIDE SEQUENCE [LARGE SCALE GENOMIC DNA]</scope>
</reference>
<sequence length="73" mass="8243">MYVKVRVFPDSKKESADQISKDHLKISVREPAKQNLANMRVIELVATHYKVSVKSVRIVSGHRSPSKILSVPD</sequence>
<name>A0A0G1WNT2_9BACT</name>
<proteinExistence type="inferred from homology"/>
<dbReference type="AlphaFoldDB" id="A0A0G1WNT2"/>
<protein>
    <submittedName>
        <fullName evidence="2">Uncharacterized protein</fullName>
    </submittedName>
</protein>
<evidence type="ECO:0000313" key="2">
    <source>
        <dbReference type="EMBL" id="KKW20498.1"/>
    </source>
</evidence>
<comment type="caution">
    <text evidence="2">The sequence shown here is derived from an EMBL/GenBank/DDBJ whole genome shotgun (WGS) entry which is preliminary data.</text>
</comment>
<organism evidence="2 3">
    <name type="scientific">Candidatus Adlerbacteria bacterium GW2011_GWC1_50_9</name>
    <dbReference type="NCBI Taxonomy" id="1618608"/>
    <lineage>
        <taxon>Bacteria</taxon>
        <taxon>Candidatus Adleribacteriota</taxon>
    </lineage>
</organism>
<dbReference type="Gene3D" id="3.30.1200.10">
    <property type="entry name" value="YggU-like"/>
    <property type="match status" value="1"/>
</dbReference>
<evidence type="ECO:0000313" key="3">
    <source>
        <dbReference type="Proteomes" id="UP000034201"/>
    </source>
</evidence>
<dbReference type="Pfam" id="PF02594">
    <property type="entry name" value="DUF167"/>
    <property type="match status" value="1"/>
</dbReference>